<evidence type="ECO:0000256" key="3">
    <source>
        <dbReference type="ARBA" id="ARBA00023082"/>
    </source>
</evidence>
<keyword evidence="3" id="KW-0731">Sigma factor</keyword>
<dbReference type="InterPro" id="IPR013249">
    <property type="entry name" value="RNA_pol_sigma70_r4_t2"/>
</dbReference>
<protein>
    <submittedName>
        <fullName evidence="7">RNA polymerase sigma-70 factor, ECF subfamily</fullName>
    </submittedName>
</protein>
<evidence type="ECO:0000313" key="10">
    <source>
        <dbReference type="EMBL" id="GFP37103.1"/>
    </source>
</evidence>
<dbReference type="AlphaFoldDB" id="A0A6V8NHV6"/>
<evidence type="ECO:0000313" key="11">
    <source>
        <dbReference type="Proteomes" id="UP000561271"/>
    </source>
</evidence>
<comment type="caution">
    <text evidence="7">The sequence shown here is derived from an EMBL/GenBank/DDBJ whole genome shotgun (WGS) entry which is preliminary data.</text>
</comment>
<feature type="domain" description="RNA polymerase sigma factor 70 region 4 type 2" evidence="6">
    <location>
        <begin position="144"/>
        <end position="195"/>
    </location>
</feature>
<reference evidence="11 12" key="1">
    <citation type="journal article" date="2020" name="Front. Microbiol.">
        <title>Single-cell genomics of novel Actinobacteria with the Wood-Ljungdahl pathway discovered in a serpentinizing system.</title>
        <authorList>
            <person name="Merino N."/>
            <person name="Kawai M."/>
            <person name="Boyd E.S."/>
            <person name="Colman D.R."/>
            <person name="McGlynn S.E."/>
            <person name="Nealson K.H."/>
            <person name="Kurokawa K."/>
            <person name="Hongoh Y."/>
        </authorList>
    </citation>
    <scope>NUCLEOTIDE SEQUENCE [LARGE SCALE GENOMIC DNA]</scope>
    <source>
        <strain evidence="7 12">S03</strain>
        <strain evidence="8 13">S06</strain>
        <strain evidence="9 14">S34</strain>
        <strain evidence="10 11">S44</strain>
    </source>
</reference>
<evidence type="ECO:0000313" key="13">
    <source>
        <dbReference type="Proteomes" id="UP000580051"/>
    </source>
</evidence>
<evidence type="ECO:0000313" key="14">
    <source>
        <dbReference type="Proteomes" id="UP000588083"/>
    </source>
</evidence>
<dbReference type="EMBL" id="BLRU01000151">
    <property type="protein sequence ID" value="GFP19825.1"/>
    <property type="molecule type" value="Genomic_DNA"/>
</dbReference>
<evidence type="ECO:0000313" key="12">
    <source>
        <dbReference type="Proteomes" id="UP000574717"/>
    </source>
</evidence>
<evidence type="ECO:0000313" key="7">
    <source>
        <dbReference type="EMBL" id="GFP19825.1"/>
    </source>
</evidence>
<keyword evidence="2" id="KW-0805">Transcription regulation</keyword>
<evidence type="ECO:0000256" key="2">
    <source>
        <dbReference type="ARBA" id="ARBA00023015"/>
    </source>
</evidence>
<dbReference type="Pfam" id="PF08281">
    <property type="entry name" value="Sigma70_r4_2"/>
    <property type="match status" value="1"/>
</dbReference>
<dbReference type="InterPro" id="IPR007627">
    <property type="entry name" value="RNA_pol_sigma70_r2"/>
</dbReference>
<dbReference type="EMBL" id="BLRZ01000008">
    <property type="protein sequence ID" value="GFP29365.1"/>
    <property type="molecule type" value="Genomic_DNA"/>
</dbReference>
<keyword evidence="4" id="KW-0804">Transcription</keyword>
<dbReference type="Gene3D" id="1.10.1740.10">
    <property type="match status" value="1"/>
</dbReference>
<name>A0A6V8NHV6_9ACTN</name>
<dbReference type="EMBL" id="BLSC01000048">
    <property type="protein sequence ID" value="GFP37103.1"/>
    <property type="molecule type" value="Genomic_DNA"/>
</dbReference>
<dbReference type="NCBIfam" id="TIGR02937">
    <property type="entry name" value="sigma70-ECF"/>
    <property type="match status" value="1"/>
</dbReference>
<evidence type="ECO:0000313" key="9">
    <source>
        <dbReference type="EMBL" id="GFP29365.1"/>
    </source>
</evidence>
<proteinExistence type="inferred from homology"/>
<dbReference type="PANTHER" id="PTHR43133:SF51">
    <property type="entry name" value="RNA POLYMERASE SIGMA FACTOR"/>
    <property type="match status" value="1"/>
</dbReference>
<dbReference type="CDD" id="cd06171">
    <property type="entry name" value="Sigma70_r4"/>
    <property type="match status" value="1"/>
</dbReference>
<gene>
    <name evidence="7" type="ORF">HKBW3S03_01329</name>
    <name evidence="8" type="ORF">HKBW3S06_00773</name>
    <name evidence="9" type="ORF">HKBW3S34_00285</name>
    <name evidence="10" type="ORF">HKBW3S44_00783</name>
</gene>
<dbReference type="Gene3D" id="1.10.10.10">
    <property type="entry name" value="Winged helix-like DNA-binding domain superfamily/Winged helix DNA-binding domain"/>
    <property type="match status" value="1"/>
</dbReference>
<organism evidence="7 12">
    <name type="scientific">Candidatus Hakubella thermalkaliphila</name>
    <dbReference type="NCBI Taxonomy" id="2754717"/>
    <lineage>
        <taxon>Bacteria</taxon>
        <taxon>Bacillati</taxon>
        <taxon>Actinomycetota</taxon>
        <taxon>Actinomycetota incertae sedis</taxon>
        <taxon>Candidatus Hakubellales</taxon>
        <taxon>Candidatus Hakubellaceae</taxon>
        <taxon>Candidatus Hakubella</taxon>
    </lineage>
</organism>
<dbReference type="PANTHER" id="PTHR43133">
    <property type="entry name" value="RNA POLYMERASE ECF-TYPE SIGMA FACTO"/>
    <property type="match status" value="1"/>
</dbReference>
<feature type="domain" description="RNA polymerase sigma-70 region 2" evidence="5">
    <location>
        <begin position="37"/>
        <end position="104"/>
    </location>
</feature>
<keyword evidence="14" id="KW-1185">Reference proteome</keyword>
<dbReference type="InterPro" id="IPR036388">
    <property type="entry name" value="WH-like_DNA-bd_sf"/>
</dbReference>
<evidence type="ECO:0000256" key="1">
    <source>
        <dbReference type="ARBA" id="ARBA00010641"/>
    </source>
</evidence>
<dbReference type="Proteomes" id="UP000580051">
    <property type="component" value="Unassembled WGS sequence"/>
</dbReference>
<dbReference type="GO" id="GO:0006352">
    <property type="term" value="P:DNA-templated transcription initiation"/>
    <property type="evidence" value="ECO:0007669"/>
    <property type="project" value="InterPro"/>
</dbReference>
<evidence type="ECO:0000259" key="5">
    <source>
        <dbReference type="Pfam" id="PF04542"/>
    </source>
</evidence>
<evidence type="ECO:0000259" key="6">
    <source>
        <dbReference type="Pfam" id="PF08281"/>
    </source>
</evidence>
<dbReference type="SUPFAM" id="SSF88659">
    <property type="entry name" value="Sigma3 and sigma4 domains of RNA polymerase sigma factors"/>
    <property type="match status" value="1"/>
</dbReference>
<comment type="similarity">
    <text evidence="1">Belongs to the sigma-70 factor family. ECF subfamily.</text>
</comment>
<accession>A0A6V8NHV6</accession>
<dbReference type="Proteomes" id="UP000561271">
    <property type="component" value="Unassembled WGS sequence"/>
</dbReference>
<dbReference type="InterPro" id="IPR013325">
    <property type="entry name" value="RNA_pol_sigma_r2"/>
</dbReference>
<dbReference type="Proteomes" id="UP000574717">
    <property type="component" value="Unassembled WGS sequence"/>
</dbReference>
<dbReference type="InterPro" id="IPR039425">
    <property type="entry name" value="RNA_pol_sigma-70-like"/>
</dbReference>
<dbReference type="InterPro" id="IPR013324">
    <property type="entry name" value="RNA_pol_sigma_r3/r4-like"/>
</dbReference>
<dbReference type="SUPFAM" id="SSF88946">
    <property type="entry name" value="Sigma2 domain of RNA polymerase sigma factors"/>
    <property type="match status" value="1"/>
</dbReference>
<evidence type="ECO:0000313" key="8">
    <source>
        <dbReference type="EMBL" id="GFP21546.1"/>
    </source>
</evidence>
<dbReference type="RefSeq" id="WP_176226673.1">
    <property type="nucleotide sequence ID" value="NZ_BLRU01000151.1"/>
</dbReference>
<dbReference type="Pfam" id="PF04542">
    <property type="entry name" value="Sigma70_r2"/>
    <property type="match status" value="1"/>
</dbReference>
<dbReference type="GO" id="GO:0003677">
    <property type="term" value="F:DNA binding"/>
    <property type="evidence" value="ECO:0007669"/>
    <property type="project" value="InterPro"/>
</dbReference>
<dbReference type="Proteomes" id="UP000588083">
    <property type="component" value="Unassembled WGS sequence"/>
</dbReference>
<dbReference type="InterPro" id="IPR014284">
    <property type="entry name" value="RNA_pol_sigma-70_dom"/>
</dbReference>
<evidence type="ECO:0000256" key="4">
    <source>
        <dbReference type="ARBA" id="ARBA00023163"/>
    </source>
</evidence>
<dbReference type="EMBL" id="BLRV01000060">
    <property type="protein sequence ID" value="GFP21546.1"/>
    <property type="molecule type" value="Genomic_DNA"/>
</dbReference>
<sequence length="218" mass="25554">MKGPARDVKSPIRYSRLNDEALLTLAREGDEGAYETLVRRYQHEVYTSAFFMMGNPADAHDASQEVFIKLYFSLGKFAGRSSFSTWLYRLTINTCIDELRSRKRYRNRNVDLEGESYQALEAQIVGKKGDLPEEECLNSEIKEILIREVVRLHDRHRIPFVLRDVYGYSYQEIAEILRLPLGTVKSNIFRARRLLRDMVFKGRGEERNRDEDNILFFS</sequence>
<dbReference type="GO" id="GO:0016987">
    <property type="term" value="F:sigma factor activity"/>
    <property type="evidence" value="ECO:0007669"/>
    <property type="project" value="UniProtKB-KW"/>
</dbReference>